<reference evidence="4" key="1">
    <citation type="submission" date="2022-01" db="EMBL/GenBank/DDBJ databases">
        <title>Genome-Based Taxonomic Classification of the Phylum Actinobacteria.</title>
        <authorList>
            <person name="Gao Y."/>
        </authorList>
    </citation>
    <scope>NUCLEOTIDE SEQUENCE</scope>
    <source>
        <strain evidence="4">KLBMP 8922</strain>
    </source>
</reference>
<dbReference type="SUPFAM" id="SSF55729">
    <property type="entry name" value="Acyl-CoA N-acyltransferases (Nat)"/>
    <property type="match status" value="1"/>
</dbReference>
<evidence type="ECO:0000313" key="5">
    <source>
        <dbReference type="Proteomes" id="UP001165378"/>
    </source>
</evidence>
<dbReference type="InterPro" id="IPR016181">
    <property type="entry name" value="Acyl_CoA_acyltransferase"/>
</dbReference>
<protein>
    <submittedName>
        <fullName evidence="4">GNAT family N-acetyltransferase</fullName>
    </submittedName>
</protein>
<keyword evidence="2" id="KW-0012">Acyltransferase</keyword>
<comment type="caution">
    <text evidence="4">The sequence shown here is derived from an EMBL/GenBank/DDBJ whole genome shotgun (WGS) entry which is preliminary data.</text>
</comment>
<dbReference type="GO" id="GO:0008080">
    <property type="term" value="F:N-acetyltransferase activity"/>
    <property type="evidence" value="ECO:0007669"/>
    <property type="project" value="TreeGrafter"/>
</dbReference>
<feature type="domain" description="N-acetyltransferase" evidence="3">
    <location>
        <begin position="9"/>
        <end position="158"/>
    </location>
</feature>
<gene>
    <name evidence="4" type="ORF">LZ495_10125</name>
</gene>
<sequence length="158" mass="17388">MNDQGTAQVQVRHARPGDLPEVARLAAEHAEYEKASPPPADLADRLSALLFGSAAPRLRVLVAELAPGELIGYASCAPEMSTWDGAEYMHMDCLFLRDGHRGLRVGPKLIEAVATEARSLGIDHVQWQTPPWNTDAIRFYNRLGATSKEKLRFTLPVD</sequence>
<dbReference type="Proteomes" id="UP001165378">
    <property type="component" value="Unassembled WGS sequence"/>
</dbReference>
<keyword evidence="1" id="KW-0808">Transferase</keyword>
<dbReference type="Pfam" id="PF00583">
    <property type="entry name" value="Acetyltransf_1"/>
    <property type="match status" value="1"/>
</dbReference>
<evidence type="ECO:0000313" key="4">
    <source>
        <dbReference type="EMBL" id="MCF2527568.1"/>
    </source>
</evidence>
<dbReference type="AlphaFoldDB" id="A0AA41PXJ2"/>
<organism evidence="4 5">
    <name type="scientific">Yinghuangia soli</name>
    <dbReference type="NCBI Taxonomy" id="2908204"/>
    <lineage>
        <taxon>Bacteria</taxon>
        <taxon>Bacillati</taxon>
        <taxon>Actinomycetota</taxon>
        <taxon>Actinomycetes</taxon>
        <taxon>Kitasatosporales</taxon>
        <taxon>Streptomycetaceae</taxon>
        <taxon>Yinghuangia</taxon>
    </lineage>
</organism>
<dbReference type="InterPro" id="IPR000182">
    <property type="entry name" value="GNAT_dom"/>
</dbReference>
<dbReference type="PROSITE" id="PS51186">
    <property type="entry name" value="GNAT"/>
    <property type="match status" value="1"/>
</dbReference>
<dbReference type="CDD" id="cd04301">
    <property type="entry name" value="NAT_SF"/>
    <property type="match status" value="1"/>
</dbReference>
<dbReference type="RefSeq" id="WP_235051729.1">
    <property type="nucleotide sequence ID" value="NZ_JAKFHA010000004.1"/>
</dbReference>
<dbReference type="EMBL" id="JAKFHA010000004">
    <property type="protein sequence ID" value="MCF2527568.1"/>
    <property type="molecule type" value="Genomic_DNA"/>
</dbReference>
<dbReference type="PANTHER" id="PTHR10545:SF29">
    <property type="entry name" value="GH14572P-RELATED"/>
    <property type="match status" value="1"/>
</dbReference>
<dbReference type="PANTHER" id="PTHR10545">
    <property type="entry name" value="DIAMINE N-ACETYLTRANSFERASE"/>
    <property type="match status" value="1"/>
</dbReference>
<dbReference type="Gene3D" id="3.40.630.30">
    <property type="match status" value="1"/>
</dbReference>
<keyword evidence="5" id="KW-1185">Reference proteome</keyword>
<evidence type="ECO:0000256" key="2">
    <source>
        <dbReference type="ARBA" id="ARBA00023315"/>
    </source>
</evidence>
<evidence type="ECO:0000256" key="1">
    <source>
        <dbReference type="ARBA" id="ARBA00022679"/>
    </source>
</evidence>
<name>A0AA41PXJ2_9ACTN</name>
<evidence type="ECO:0000259" key="3">
    <source>
        <dbReference type="PROSITE" id="PS51186"/>
    </source>
</evidence>
<accession>A0AA41PXJ2</accession>
<dbReference type="InterPro" id="IPR051016">
    <property type="entry name" value="Diverse_Substrate_AcTransf"/>
</dbReference>
<proteinExistence type="predicted"/>